<dbReference type="PANTHER" id="PTHR32370">
    <property type="entry name" value="OS12G0117600 PROTEIN"/>
    <property type="match status" value="1"/>
</dbReference>
<comment type="pathway">
    <text evidence="1">Protein modification; protein ubiquitination.</text>
</comment>
<dbReference type="InterPro" id="IPR000210">
    <property type="entry name" value="BTB/POZ_dom"/>
</dbReference>
<evidence type="ECO:0000259" key="5">
    <source>
        <dbReference type="PROSITE" id="PS51649"/>
    </source>
</evidence>
<dbReference type="InterPro" id="IPR043454">
    <property type="entry name" value="NPH3/RPT2-like"/>
</dbReference>
<dbReference type="InterPro" id="IPR027356">
    <property type="entry name" value="NPH3_dom"/>
</dbReference>
<evidence type="ECO:0000259" key="4">
    <source>
        <dbReference type="PROSITE" id="PS50097"/>
    </source>
</evidence>
<organism evidence="6 7">
    <name type="scientific">Nyssa sinensis</name>
    <dbReference type="NCBI Taxonomy" id="561372"/>
    <lineage>
        <taxon>Eukaryota</taxon>
        <taxon>Viridiplantae</taxon>
        <taxon>Streptophyta</taxon>
        <taxon>Embryophyta</taxon>
        <taxon>Tracheophyta</taxon>
        <taxon>Spermatophyta</taxon>
        <taxon>Magnoliopsida</taxon>
        <taxon>eudicotyledons</taxon>
        <taxon>Gunneridae</taxon>
        <taxon>Pentapetalae</taxon>
        <taxon>asterids</taxon>
        <taxon>Cornales</taxon>
        <taxon>Nyssaceae</taxon>
        <taxon>Nyssa</taxon>
    </lineage>
</organism>
<reference evidence="6 7" key="1">
    <citation type="submission" date="2019-09" db="EMBL/GenBank/DDBJ databases">
        <title>A chromosome-level genome assembly of the Chinese tupelo Nyssa sinensis.</title>
        <authorList>
            <person name="Yang X."/>
            <person name="Kang M."/>
            <person name="Yang Y."/>
            <person name="Xiong H."/>
            <person name="Wang M."/>
            <person name="Zhang Z."/>
            <person name="Wang Z."/>
            <person name="Wu H."/>
            <person name="Ma T."/>
            <person name="Liu J."/>
            <person name="Xi Z."/>
        </authorList>
    </citation>
    <scope>NUCLEOTIDE SEQUENCE [LARGE SCALE GENOMIC DNA]</scope>
    <source>
        <strain evidence="6">J267</strain>
        <tissue evidence="6">Leaf</tissue>
    </source>
</reference>
<accession>A0A5J4ZDR6</accession>
<gene>
    <name evidence="6" type="ORF">F0562_018948</name>
</gene>
<comment type="similarity">
    <text evidence="3">Belongs to the NPH3 family.</text>
</comment>
<evidence type="ECO:0000256" key="1">
    <source>
        <dbReference type="ARBA" id="ARBA00004906"/>
    </source>
</evidence>
<dbReference type="InterPro" id="IPR011333">
    <property type="entry name" value="SKP1/BTB/POZ_sf"/>
</dbReference>
<dbReference type="UniPathway" id="UPA00143"/>
<dbReference type="Proteomes" id="UP000325577">
    <property type="component" value="Linkage Group LG9"/>
</dbReference>
<evidence type="ECO:0008006" key="8">
    <source>
        <dbReference type="Google" id="ProtNLM"/>
    </source>
</evidence>
<dbReference type="Gene3D" id="3.30.710.10">
    <property type="entry name" value="Potassium Channel Kv1.1, Chain A"/>
    <property type="match status" value="1"/>
</dbReference>
<feature type="domain" description="NPH3" evidence="5">
    <location>
        <begin position="189"/>
        <end position="441"/>
    </location>
</feature>
<evidence type="ECO:0000313" key="6">
    <source>
        <dbReference type="EMBL" id="KAA8515441.1"/>
    </source>
</evidence>
<dbReference type="Pfam" id="PF03000">
    <property type="entry name" value="NPH3"/>
    <property type="match status" value="1"/>
</dbReference>
<dbReference type="GO" id="GO:0016567">
    <property type="term" value="P:protein ubiquitination"/>
    <property type="evidence" value="ECO:0007669"/>
    <property type="project" value="UniProtKB-UniPathway"/>
</dbReference>
<protein>
    <recommendedName>
        <fullName evidence="8">NPH3 domain-containing protein</fullName>
    </recommendedName>
</protein>
<sequence>MVGCCNLEVDVNGEEIFIVDKQILASCSGRLRKLFSKSTGMTRNLKVIFHGFPGGAEGFQLIARFCYNNRRTEITPFNVFLLYCAAKFMQMNTDSSVIPNLVEQTEKYLGGIYFWTWSELLVGLKQCQNLLLFLNSSITLKELLDSLVGRLCTPKITSPPCTSSSNCSTSQFSSEISSDSVRNYYSQPTWWFQDLVFLNIDLLQEVIKEMISQKLDDSMICSFIFYYQKKRFLTASPADKRKITEMVINLLFLLDGGTISCRGLFDIFRVSRSLKMSKCYKNKLENLIGSRLDQATVDDLLVPPSRRKKHYMYDVNLILRFQKLFLLESGSQFFLYRLKQVAGLMDLYIAEVAPDPRLKPSKFVALATALPDFARDSYDGIYQAMDMYLEVHGGLSYEEKMKICCALKYDKLSPATLKDLAQNSKFPSGTAFTAISSLQSKIKSLLCDTLHFKTFSDSTICYSKNGSRSKKQDDGQIHVHAEKLDVPTENEEQLGSRTQGMQRKMVELEKVGKKMQPQMADIMKSRPLSLSNTRALPRLCP</sequence>
<evidence type="ECO:0000256" key="3">
    <source>
        <dbReference type="PROSITE-ProRule" id="PRU00982"/>
    </source>
</evidence>
<evidence type="ECO:0000313" key="7">
    <source>
        <dbReference type="Proteomes" id="UP000325577"/>
    </source>
</evidence>
<dbReference type="PROSITE" id="PS51649">
    <property type="entry name" value="NPH3"/>
    <property type="match status" value="1"/>
</dbReference>
<evidence type="ECO:0000256" key="2">
    <source>
        <dbReference type="ARBA" id="ARBA00022786"/>
    </source>
</evidence>
<dbReference type="OrthoDB" id="624345at2759"/>
<feature type="domain" description="BTB" evidence="4">
    <location>
        <begin position="5"/>
        <end position="70"/>
    </location>
</feature>
<dbReference type="EMBL" id="CM018052">
    <property type="protein sequence ID" value="KAA8515441.1"/>
    <property type="molecule type" value="Genomic_DNA"/>
</dbReference>
<keyword evidence="2" id="KW-0833">Ubl conjugation pathway</keyword>
<keyword evidence="7" id="KW-1185">Reference proteome</keyword>
<dbReference type="PROSITE" id="PS50097">
    <property type="entry name" value="BTB"/>
    <property type="match status" value="1"/>
</dbReference>
<dbReference type="SMART" id="SM00225">
    <property type="entry name" value="BTB"/>
    <property type="match status" value="1"/>
</dbReference>
<dbReference type="AlphaFoldDB" id="A0A5J4ZDR6"/>
<dbReference type="SUPFAM" id="SSF54695">
    <property type="entry name" value="POZ domain"/>
    <property type="match status" value="1"/>
</dbReference>
<proteinExistence type="inferred from homology"/>
<name>A0A5J4ZDR6_9ASTE</name>